<evidence type="ECO:0000256" key="1">
    <source>
        <dbReference type="ARBA" id="ARBA00001971"/>
    </source>
</evidence>
<evidence type="ECO:0000256" key="10">
    <source>
        <dbReference type="ARBA" id="ARBA00023004"/>
    </source>
</evidence>
<keyword evidence="5 13" id="KW-0349">Heme</keyword>
<dbReference type="EMBL" id="VTPC01004400">
    <property type="protein sequence ID" value="KAF2897214.1"/>
    <property type="molecule type" value="Genomic_DNA"/>
</dbReference>
<feature type="binding site" description="axial binding residue" evidence="13">
    <location>
        <position position="468"/>
    </location>
    <ligand>
        <name>heme</name>
        <dbReference type="ChEBI" id="CHEBI:30413"/>
    </ligand>
    <ligandPart>
        <name>Fe</name>
        <dbReference type="ChEBI" id="CHEBI:18248"/>
    </ligandPart>
</feature>
<dbReference type="GO" id="GO:0005789">
    <property type="term" value="C:endoplasmic reticulum membrane"/>
    <property type="evidence" value="ECO:0007669"/>
    <property type="project" value="UniProtKB-SubCell"/>
</dbReference>
<dbReference type="PRINTS" id="PR00463">
    <property type="entry name" value="EP450I"/>
</dbReference>
<keyword evidence="10 13" id="KW-0408">Iron</keyword>
<keyword evidence="15" id="KW-0812">Transmembrane</keyword>
<dbReference type="PANTHER" id="PTHR24292">
    <property type="entry name" value="CYTOCHROME P450"/>
    <property type="match status" value="1"/>
</dbReference>
<evidence type="ECO:0000256" key="6">
    <source>
        <dbReference type="ARBA" id="ARBA00022723"/>
    </source>
</evidence>
<dbReference type="InterPro" id="IPR036396">
    <property type="entry name" value="Cyt_P450_sf"/>
</dbReference>
<feature type="transmembrane region" description="Helical" evidence="15">
    <location>
        <begin position="12"/>
        <end position="31"/>
    </location>
</feature>
<dbReference type="InterPro" id="IPR017972">
    <property type="entry name" value="Cyt_P450_CS"/>
</dbReference>
<reference evidence="16" key="1">
    <citation type="submission" date="2019-08" db="EMBL/GenBank/DDBJ databases">
        <title>The genome of the North American firefly Photinus pyralis.</title>
        <authorList>
            <consortium name="Photinus pyralis genome working group"/>
            <person name="Fallon T.R."/>
            <person name="Sander Lower S.E."/>
            <person name="Weng J.-K."/>
        </authorList>
    </citation>
    <scope>NUCLEOTIDE SEQUENCE</scope>
    <source>
        <strain evidence="16">TRF0915ILg1</strain>
        <tissue evidence="16">Whole body</tissue>
    </source>
</reference>
<dbReference type="PROSITE" id="PS00086">
    <property type="entry name" value="CYTOCHROME_P450"/>
    <property type="match status" value="1"/>
</dbReference>
<evidence type="ECO:0000313" key="16">
    <source>
        <dbReference type="EMBL" id="KAF2897214.1"/>
    </source>
</evidence>
<organism evidence="16 17">
    <name type="scientific">Ignelater luminosus</name>
    <name type="common">Cucubano</name>
    <name type="synonym">Pyrophorus luminosus</name>
    <dbReference type="NCBI Taxonomy" id="2038154"/>
    <lineage>
        <taxon>Eukaryota</taxon>
        <taxon>Metazoa</taxon>
        <taxon>Ecdysozoa</taxon>
        <taxon>Arthropoda</taxon>
        <taxon>Hexapoda</taxon>
        <taxon>Insecta</taxon>
        <taxon>Pterygota</taxon>
        <taxon>Neoptera</taxon>
        <taxon>Endopterygota</taxon>
        <taxon>Coleoptera</taxon>
        <taxon>Polyphaga</taxon>
        <taxon>Elateriformia</taxon>
        <taxon>Elateroidea</taxon>
        <taxon>Elateridae</taxon>
        <taxon>Agrypninae</taxon>
        <taxon>Pyrophorini</taxon>
        <taxon>Ignelater</taxon>
    </lineage>
</organism>
<keyword evidence="12 15" id="KW-0472">Membrane</keyword>
<proteinExistence type="inferred from homology"/>
<evidence type="ECO:0000256" key="7">
    <source>
        <dbReference type="ARBA" id="ARBA00022824"/>
    </source>
</evidence>
<dbReference type="GO" id="GO:0005506">
    <property type="term" value="F:iron ion binding"/>
    <property type="evidence" value="ECO:0007669"/>
    <property type="project" value="InterPro"/>
</dbReference>
<dbReference type="FunFam" id="1.10.630.10:FF:000042">
    <property type="entry name" value="Cytochrome P450"/>
    <property type="match status" value="1"/>
</dbReference>
<keyword evidence="17" id="KW-1185">Reference proteome</keyword>
<sequence>MPLLTEYWYKDLITIFVTVILGAILYLKWIYGYWNRKNVITPTVSLPFGNASKLFSQTVTFADEFKDLYFQMKSKGLSYCGYYFFTQPVLIVFDLELAKSIISKDFSHFTDQITYCNEKNDPLTGQLLALKGNKWKNLRAKLTPTFTSGKMKMMFQSFIDCSHELVKFMDGLSGIKEPFEVKEVVGRFTTDIIGTCAFGIECNSLKNPNSEFRKYGKRLSQPNFIETLKNITAISVPQVLDILKIPLFSSDVAKFFIEIVKETVDYREKNNIVRNDFMHLLIQFKNNVATGELKSEKSGEEGEKNGNEIGNTLTLEEMAAQAFVFFLAGFETSSTTLTFCFYELVTNPEVQEKLRLEIKDVLEKHEGKLTYNALMEMTYMDWCVNETLRKYPPIPILCRCCTEPYRIPNSDVVIDKNVHVYIPIIGIQHDTEYYPEPEKFDPERFSFQNKAKRQHYTWLPFGEGPRACIGMRFGLIQIKVALAVLIKDYKFTLNSKTQSPLVLDPRSFIMTSIGGVWLNIEKVSD</sequence>
<dbReference type="GO" id="GO:0016705">
    <property type="term" value="F:oxidoreductase activity, acting on paired donors, with incorporation or reduction of molecular oxygen"/>
    <property type="evidence" value="ECO:0007669"/>
    <property type="project" value="InterPro"/>
</dbReference>
<evidence type="ECO:0000256" key="14">
    <source>
        <dbReference type="RuleBase" id="RU000461"/>
    </source>
</evidence>
<dbReference type="Gene3D" id="1.10.630.10">
    <property type="entry name" value="Cytochrome P450"/>
    <property type="match status" value="1"/>
</dbReference>
<evidence type="ECO:0000256" key="2">
    <source>
        <dbReference type="ARBA" id="ARBA00004174"/>
    </source>
</evidence>
<evidence type="ECO:0008006" key="18">
    <source>
        <dbReference type="Google" id="ProtNLM"/>
    </source>
</evidence>
<evidence type="ECO:0000256" key="13">
    <source>
        <dbReference type="PIRSR" id="PIRSR602401-1"/>
    </source>
</evidence>
<keyword evidence="15" id="KW-1133">Transmembrane helix</keyword>
<evidence type="ECO:0000256" key="11">
    <source>
        <dbReference type="ARBA" id="ARBA00023033"/>
    </source>
</evidence>
<comment type="subcellular location">
    <subcellularLocation>
        <location evidence="3">Endoplasmic reticulum membrane</location>
        <topology evidence="3">Peripheral membrane protein</topology>
    </subcellularLocation>
    <subcellularLocation>
        <location evidence="2">Microsome membrane</location>
        <topology evidence="2">Peripheral membrane protein</topology>
    </subcellularLocation>
</comment>
<dbReference type="OrthoDB" id="2789670at2759"/>
<comment type="similarity">
    <text evidence="4 14">Belongs to the cytochrome P450 family.</text>
</comment>
<name>A0A8K0D3D7_IGNLU</name>
<dbReference type="Proteomes" id="UP000801492">
    <property type="component" value="Unassembled WGS sequence"/>
</dbReference>
<keyword evidence="9 14" id="KW-0560">Oxidoreductase</keyword>
<dbReference type="Pfam" id="PF00067">
    <property type="entry name" value="p450"/>
    <property type="match status" value="1"/>
</dbReference>
<dbReference type="GO" id="GO:0004497">
    <property type="term" value="F:monooxygenase activity"/>
    <property type="evidence" value="ECO:0007669"/>
    <property type="project" value="UniProtKB-KW"/>
</dbReference>
<accession>A0A8K0D3D7</accession>
<evidence type="ECO:0000256" key="3">
    <source>
        <dbReference type="ARBA" id="ARBA00004406"/>
    </source>
</evidence>
<dbReference type="GO" id="GO:0020037">
    <property type="term" value="F:heme binding"/>
    <property type="evidence" value="ECO:0007669"/>
    <property type="project" value="InterPro"/>
</dbReference>
<evidence type="ECO:0000256" key="4">
    <source>
        <dbReference type="ARBA" id="ARBA00010617"/>
    </source>
</evidence>
<dbReference type="PRINTS" id="PR00385">
    <property type="entry name" value="P450"/>
</dbReference>
<protein>
    <recommendedName>
        <fullName evidence="18">Cytochrome P450</fullName>
    </recommendedName>
</protein>
<comment type="cofactor">
    <cofactor evidence="1 13">
        <name>heme</name>
        <dbReference type="ChEBI" id="CHEBI:30413"/>
    </cofactor>
</comment>
<dbReference type="InterPro" id="IPR050476">
    <property type="entry name" value="Insect_CytP450_Detox"/>
</dbReference>
<keyword evidence="11 14" id="KW-0503">Monooxygenase</keyword>
<comment type="caution">
    <text evidence="16">The sequence shown here is derived from an EMBL/GenBank/DDBJ whole genome shotgun (WGS) entry which is preliminary data.</text>
</comment>
<evidence type="ECO:0000256" key="5">
    <source>
        <dbReference type="ARBA" id="ARBA00022617"/>
    </source>
</evidence>
<evidence type="ECO:0000256" key="9">
    <source>
        <dbReference type="ARBA" id="ARBA00023002"/>
    </source>
</evidence>
<keyword evidence="8" id="KW-0492">Microsome</keyword>
<gene>
    <name evidence="16" type="ORF">ILUMI_08962</name>
</gene>
<evidence type="ECO:0000256" key="12">
    <source>
        <dbReference type="ARBA" id="ARBA00023136"/>
    </source>
</evidence>
<keyword evidence="7" id="KW-0256">Endoplasmic reticulum</keyword>
<dbReference type="CDD" id="cd11056">
    <property type="entry name" value="CYP6-like"/>
    <property type="match status" value="1"/>
</dbReference>
<keyword evidence="6 13" id="KW-0479">Metal-binding</keyword>
<evidence type="ECO:0000256" key="15">
    <source>
        <dbReference type="SAM" id="Phobius"/>
    </source>
</evidence>
<dbReference type="PANTHER" id="PTHR24292:SF100">
    <property type="entry name" value="CYTOCHROME P450 6A16, ISOFORM B-RELATED"/>
    <property type="match status" value="1"/>
</dbReference>
<dbReference type="SUPFAM" id="SSF48264">
    <property type="entry name" value="Cytochrome P450"/>
    <property type="match status" value="1"/>
</dbReference>
<evidence type="ECO:0000313" key="17">
    <source>
        <dbReference type="Proteomes" id="UP000801492"/>
    </source>
</evidence>
<dbReference type="AlphaFoldDB" id="A0A8K0D3D7"/>
<evidence type="ECO:0000256" key="8">
    <source>
        <dbReference type="ARBA" id="ARBA00022848"/>
    </source>
</evidence>
<dbReference type="InterPro" id="IPR002401">
    <property type="entry name" value="Cyt_P450_E_grp-I"/>
</dbReference>
<dbReference type="InterPro" id="IPR001128">
    <property type="entry name" value="Cyt_P450"/>
</dbReference>